<dbReference type="EMBL" id="SWCJ01000014">
    <property type="protein sequence ID" value="TKB52741.1"/>
    <property type="molecule type" value="Genomic_DNA"/>
</dbReference>
<reference evidence="1 2" key="1">
    <citation type="submission" date="2019-04" db="EMBL/GenBank/DDBJ databases">
        <authorList>
            <person name="Hwang J.C."/>
        </authorList>
    </citation>
    <scope>NUCLEOTIDE SEQUENCE [LARGE SCALE GENOMIC DNA]</scope>
    <source>
        <strain evidence="1 2">IMCC35002</strain>
    </source>
</reference>
<dbReference type="OrthoDB" id="1494873at2"/>
<dbReference type="AlphaFoldDB" id="A0A4U1BMG6"/>
<name>A0A4U1BMG6_9GAMM</name>
<proteinExistence type="predicted"/>
<sequence length="208" mass="22721">MDFLTEEQRARFAEINARIGLGPMEFTTVDTFAKMDHSQVPDLMKMSSTGESHFTPHKMSVASIEDMRKILVTPNIQNPSQGEEPPVPPAPEPSVINKLMSVDPSVLKAQIPSDMKKDMSEAAIAYALGNATDEQDVQDWVSIINQHMYPGTLTAYSMETLTVPPGKKLVLSGDEPLFINIGKIVLGAGSELIINTQFSVNSQQCQSA</sequence>
<organism evidence="1 2">
    <name type="scientific">Ferrimonas aestuarii</name>
    <dbReference type="NCBI Taxonomy" id="2569539"/>
    <lineage>
        <taxon>Bacteria</taxon>
        <taxon>Pseudomonadati</taxon>
        <taxon>Pseudomonadota</taxon>
        <taxon>Gammaproteobacteria</taxon>
        <taxon>Alteromonadales</taxon>
        <taxon>Ferrimonadaceae</taxon>
        <taxon>Ferrimonas</taxon>
    </lineage>
</organism>
<gene>
    <name evidence="1" type="ORF">FCL42_15645</name>
</gene>
<keyword evidence="2" id="KW-1185">Reference proteome</keyword>
<dbReference type="Proteomes" id="UP000305675">
    <property type="component" value="Unassembled WGS sequence"/>
</dbReference>
<dbReference type="RefSeq" id="WP_136864364.1">
    <property type="nucleotide sequence ID" value="NZ_SWCJ01000014.1"/>
</dbReference>
<evidence type="ECO:0000313" key="1">
    <source>
        <dbReference type="EMBL" id="TKB52741.1"/>
    </source>
</evidence>
<evidence type="ECO:0000313" key="2">
    <source>
        <dbReference type="Proteomes" id="UP000305675"/>
    </source>
</evidence>
<accession>A0A4U1BMG6</accession>
<comment type="caution">
    <text evidence="1">The sequence shown here is derived from an EMBL/GenBank/DDBJ whole genome shotgun (WGS) entry which is preliminary data.</text>
</comment>
<protein>
    <submittedName>
        <fullName evidence="1">Uncharacterized protein</fullName>
    </submittedName>
</protein>